<organism evidence="3 4">
    <name type="scientific">Natronorubrum texcoconense</name>
    <dbReference type="NCBI Taxonomy" id="1095776"/>
    <lineage>
        <taxon>Archaea</taxon>
        <taxon>Methanobacteriati</taxon>
        <taxon>Methanobacteriota</taxon>
        <taxon>Stenosarchaea group</taxon>
        <taxon>Halobacteria</taxon>
        <taxon>Halobacteriales</taxon>
        <taxon>Natrialbaceae</taxon>
        <taxon>Natronorubrum</taxon>
    </lineage>
</organism>
<dbReference type="GO" id="GO:0016624">
    <property type="term" value="F:oxidoreductase activity, acting on the aldehyde or oxo group of donors, disulfide as acceptor"/>
    <property type="evidence" value="ECO:0007669"/>
    <property type="project" value="InterPro"/>
</dbReference>
<protein>
    <submittedName>
        <fullName evidence="3">Pyruvate dehydrogenase E1 component alpha subunit</fullName>
    </submittedName>
</protein>
<dbReference type="AlphaFoldDB" id="A0A1G8TPM0"/>
<dbReference type="Proteomes" id="UP000198882">
    <property type="component" value="Unassembled WGS sequence"/>
</dbReference>
<dbReference type="Pfam" id="PF00676">
    <property type="entry name" value="E1_dh"/>
    <property type="match status" value="1"/>
</dbReference>
<dbReference type="NCBIfam" id="TIGR03181">
    <property type="entry name" value="PDH_E1_alph_x"/>
    <property type="match status" value="1"/>
</dbReference>
<feature type="domain" description="Dehydrogenase E1 component" evidence="2">
    <location>
        <begin position="47"/>
        <end position="335"/>
    </location>
</feature>
<keyword evidence="4" id="KW-1185">Reference proteome</keyword>
<dbReference type="EMBL" id="FNFE01000001">
    <property type="protein sequence ID" value="SDJ43479.1"/>
    <property type="molecule type" value="Genomic_DNA"/>
</dbReference>
<evidence type="ECO:0000256" key="1">
    <source>
        <dbReference type="ARBA" id="ARBA00023002"/>
    </source>
</evidence>
<dbReference type="InterPro" id="IPR017596">
    <property type="entry name" value="PdhA/BkdA"/>
</dbReference>
<evidence type="ECO:0000259" key="2">
    <source>
        <dbReference type="Pfam" id="PF00676"/>
    </source>
</evidence>
<accession>A0A1G8TPM0</accession>
<evidence type="ECO:0000313" key="3">
    <source>
        <dbReference type="EMBL" id="SDJ43479.1"/>
    </source>
</evidence>
<dbReference type="RefSeq" id="WP_090303073.1">
    <property type="nucleotide sequence ID" value="NZ_FNFE01000001.1"/>
</dbReference>
<dbReference type="GO" id="GO:0044272">
    <property type="term" value="P:sulfur compound biosynthetic process"/>
    <property type="evidence" value="ECO:0007669"/>
    <property type="project" value="UniProtKB-ARBA"/>
</dbReference>
<dbReference type="InterPro" id="IPR029061">
    <property type="entry name" value="THDP-binding"/>
</dbReference>
<reference evidence="4" key="1">
    <citation type="submission" date="2016-10" db="EMBL/GenBank/DDBJ databases">
        <authorList>
            <person name="Varghese N."/>
            <person name="Submissions S."/>
        </authorList>
    </citation>
    <scope>NUCLEOTIDE SEQUENCE [LARGE SCALE GENOMIC DNA]</scope>
    <source>
        <strain evidence="4">B4,CECT 8067,JCM 17497</strain>
    </source>
</reference>
<dbReference type="GO" id="GO:0009083">
    <property type="term" value="P:branched-chain amino acid catabolic process"/>
    <property type="evidence" value="ECO:0007669"/>
    <property type="project" value="TreeGrafter"/>
</dbReference>
<evidence type="ECO:0000313" key="4">
    <source>
        <dbReference type="Proteomes" id="UP000198882"/>
    </source>
</evidence>
<proteinExistence type="predicted"/>
<keyword evidence="3" id="KW-0670">Pyruvate</keyword>
<dbReference type="PANTHER" id="PTHR43380:SF1">
    <property type="entry name" value="2-OXOISOVALERATE DEHYDROGENASE SUBUNIT ALPHA, MITOCHONDRIAL"/>
    <property type="match status" value="1"/>
</dbReference>
<name>A0A1G8TPM0_9EURY</name>
<keyword evidence="1" id="KW-0560">Oxidoreductase</keyword>
<gene>
    <name evidence="3" type="ORF">SAMN04515672_0552</name>
</gene>
<dbReference type="Gene3D" id="3.40.50.970">
    <property type="match status" value="1"/>
</dbReference>
<dbReference type="InterPro" id="IPR001017">
    <property type="entry name" value="DH_E1"/>
</dbReference>
<dbReference type="SUPFAM" id="SSF52518">
    <property type="entry name" value="Thiamin diphosphate-binding fold (THDP-binding)"/>
    <property type="match status" value="1"/>
</dbReference>
<sequence>MSEDALEHAVLERAPDDRIRVLDSDGAIVAPDLEPELEDETLLGMYRDMRFSRRFDERMISLQRQGRMGTYSSLAGQEGSQIGSTYALTDDDMISYQYREHGALVSRELPWEYLLYWMGHEDGNAAIDEINVFPLNISIGAHLPQAVGWSWAAKLNDDERVSLVHFGDGSTSEGDFHEAMNFAGVFDTPTVFFCNNNQWAISVPRERQTASATLAQKADAYGFAGVQVDGMDPLASYVVTKAAREKALQADGDGDRMRPTLIEAVQYRYGAHTTADDPSVYRDDEEVERWRDRDPIDRFEAYLRSRDLLDDEQIESIESEIDATLERLIDRAEDADSDVDPREMFQYVYADPTPRLEEQRADLDALRERHGDEELLDYE</sequence>
<dbReference type="CDD" id="cd02000">
    <property type="entry name" value="TPP_E1_PDC_ADC_BCADC"/>
    <property type="match status" value="1"/>
</dbReference>
<dbReference type="PANTHER" id="PTHR43380">
    <property type="entry name" value="2-OXOISOVALERATE DEHYDROGENASE SUBUNIT ALPHA, MITOCHONDRIAL"/>
    <property type="match status" value="1"/>
</dbReference>
<dbReference type="InterPro" id="IPR050771">
    <property type="entry name" value="Alpha-ketoacid_DH_E1_comp"/>
</dbReference>
<dbReference type="OrthoDB" id="25266at2157"/>
<dbReference type="STRING" id="1095776.SAMN04515672_0552"/>